<dbReference type="OrthoDB" id="2757320at2759"/>
<name>A0A1C7LSC4_GRIFR</name>
<protein>
    <submittedName>
        <fullName evidence="1">Uncharacterized protein</fullName>
    </submittedName>
</protein>
<dbReference type="EMBL" id="LUGG01000027">
    <property type="protein sequence ID" value="OBZ66917.1"/>
    <property type="molecule type" value="Genomic_DNA"/>
</dbReference>
<accession>A0A1C7LSC4</accession>
<dbReference type="Gene3D" id="3.80.10.10">
    <property type="entry name" value="Ribonuclease Inhibitor"/>
    <property type="match status" value="1"/>
</dbReference>
<evidence type="ECO:0000313" key="1">
    <source>
        <dbReference type="EMBL" id="OBZ66917.1"/>
    </source>
</evidence>
<dbReference type="OMA" id="CARHATI"/>
<dbReference type="AlphaFoldDB" id="A0A1C7LSC4"/>
<proteinExistence type="predicted"/>
<dbReference type="InterPro" id="IPR032675">
    <property type="entry name" value="LRR_dom_sf"/>
</dbReference>
<reference evidence="1 2" key="1">
    <citation type="submission" date="2016-03" db="EMBL/GenBank/DDBJ databases">
        <title>Whole genome sequencing of Grifola frondosa 9006-11.</title>
        <authorList>
            <person name="Min B."/>
            <person name="Park H."/>
            <person name="Kim J.-G."/>
            <person name="Cho H."/>
            <person name="Oh Y.-L."/>
            <person name="Kong W.-S."/>
            <person name="Choi I.-G."/>
        </authorList>
    </citation>
    <scope>NUCLEOTIDE SEQUENCE [LARGE SCALE GENOMIC DNA]</scope>
    <source>
        <strain evidence="1 2">9006-11</strain>
    </source>
</reference>
<evidence type="ECO:0000313" key="2">
    <source>
        <dbReference type="Proteomes" id="UP000092993"/>
    </source>
</evidence>
<dbReference type="Proteomes" id="UP000092993">
    <property type="component" value="Unassembled WGS sequence"/>
</dbReference>
<organism evidence="1 2">
    <name type="scientific">Grifola frondosa</name>
    <name type="common">Maitake</name>
    <name type="synonym">Polyporus frondosus</name>
    <dbReference type="NCBI Taxonomy" id="5627"/>
    <lineage>
        <taxon>Eukaryota</taxon>
        <taxon>Fungi</taxon>
        <taxon>Dikarya</taxon>
        <taxon>Basidiomycota</taxon>
        <taxon>Agaricomycotina</taxon>
        <taxon>Agaricomycetes</taxon>
        <taxon>Polyporales</taxon>
        <taxon>Grifolaceae</taxon>
        <taxon>Grifola</taxon>
    </lineage>
</organism>
<dbReference type="SUPFAM" id="SSF52047">
    <property type="entry name" value="RNI-like"/>
    <property type="match status" value="1"/>
</dbReference>
<keyword evidence="2" id="KW-1185">Reference proteome</keyword>
<comment type="caution">
    <text evidence="1">The sequence shown here is derived from an EMBL/GenBank/DDBJ whole genome shotgun (WGS) entry which is preliminary data.</text>
</comment>
<gene>
    <name evidence="1" type="ORF">A0H81_13179</name>
</gene>
<dbReference type="STRING" id="5627.A0A1C7LSC4"/>
<sequence length="468" mass="52741">MPSDLWEERRGVLTSILDFKRPLKASDFNRFDIYAPRIKALVDNCPEMRAAPSGDLLRALNLYRPSNLLLPNLQHIEYGYLLAGVGDIFWQLFLSTKLRCLNIASDSDETIGSALTHLQHISPPLRTLSVQLQFRAQALSTFAALSEVLPCLTALKTFRLSNHRPLPMAFLAQLASLPCLENLHLWPAYIDIFLFTPTSLASRDRIIFRNLDRFTIRGSSISACTDFVRYSRFPRATRAILDICSRSEDDLDPLPYFEALQDSYTSHTVVAEVSFDDDGFSEDWVAPAMITLDSLRPLFAFCNLQILRVMTPCTLGLDDGALKEIATSWPHLTKLCLMNSLQNPDSCSDITLHGLAHLVRHCPKLQELELLVDASQTDIRMDQRPCGAMFNGKLTFLSLGTSRPGDPTKVALFLSLLFHKLKYILTEHEEGSPDFERWMEAERCLPIFAAVRPEQLVATAQVPDESHT</sequence>